<dbReference type="CDD" id="cd00616">
    <property type="entry name" value="AHBA_syn"/>
    <property type="match status" value="1"/>
</dbReference>
<dbReference type="InterPro" id="IPR015422">
    <property type="entry name" value="PyrdxlP-dep_Trfase_small"/>
</dbReference>
<dbReference type="PANTHER" id="PTHR30244:SF34">
    <property type="entry name" value="DTDP-4-AMINO-4,6-DIDEOXYGALACTOSE TRANSAMINASE"/>
    <property type="match status" value="1"/>
</dbReference>
<dbReference type="STRING" id="1090322.MettiDRAFT_0882"/>
<accession>W9DQ08</accession>
<dbReference type="GO" id="GO:0008483">
    <property type="term" value="F:transaminase activity"/>
    <property type="evidence" value="ECO:0007669"/>
    <property type="project" value="UniProtKB-KW"/>
</dbReference>
<dbReference type="EMBL" id="AZAJ01000001">
    <property type="protein sequence ID" value="ETA67458.1"/>
    <property type="molecule type" value="Genomic_DNA"/>
</dbReference>
<reference evidence="2 3" key="1">
    <citation type="submission" date="2013-08" db="EMBL/GenBank/DDBJ databases">
        <authorList>
            <consortium name="DOE Joint Genome Institute"/>
            <person name="Eisen J."/>
            <person name="Huntemann M."/>
            <person name="Han J."/>
            <person name="Chen A."/>
            <person name="Kyrpides N."/>
            <person name="Mavromatis K."/>
            <person name="Markowitz V."/>
            <person name="Palaniappan K."/>
            <person name="Ivanova N."/>
            <person name="Schaumberg A."/>
            <person name="Pati A."/>
            <person name="Liolios K."/>
            <person name="Nordberg H.P."/>
            <person name="Cantor M.N."/>
            <person name="Hua S.X."/>
            <person name="Woyke T."/>
        </authorList>
    </citation>
    <scope>NUCLEOTIDE SEQUENCE [LARGE SCALE GENOMIC DNA]</scope>
    <source>
        <strain evidence="2 3">DSM 2278</strain>
    </source>
</reference>
<gene>
    <name evidence="2" type="ORF">MettiDRAFT_0882</name>
</gene>
<dbReference type="InterPro" id="IPR015424">
    <property type="entry name" value="PyrdxlP-dep_Trfase"/>
</dbReference>
<dbReference type="Gene3D" id="3.40.640.10">
    <property type="entry name" value="Type I PLP-dependent aspartate aminotransferase-like (Major domain)"/>
    <property type="match status" value="1"/>
</dbReference>
<dbReference type="AlphaFoldDB" id="W9DQ08"/>
<keyword evidence="2" id="KW-0808">Transferase</keyword>
<comment type="similarity">
    <text evidence="1">Belongs to the DegT/DnrJ/EryC1 family.</text>
</comment>
<keyword evidence="3" id="KW-1185">Reference proteome</keyword>
<dbReference type="SUPFAM" id="SSF53383">
    <property type="entry name" value="PLP-dependent transferases"/>
    <property type="match status" value="1"/>
</dbReference>
<sequence>MIPYGHQTIDDEDIDEVVKVLKSDWLTTGPKIKEFENALCKYIGCNHAIAMNSGTSALDVAVASLNLPKGSEVITTPFTFAATSNALLYNGIMPVFADIKEGTRNIDPEDIKRKITEKTKAILYVDYAGHPCEIEEIRQIAIEHDLLMIEDACHSLGASYHGEKVGTLADLTIFSFHPVKPITTGEGGAVATNNQELAKRIRMLHSHGIDKDAASRYGPDAGWAYDMKLLGRNYRMTDIQAALGISQLKKLDYFIQERNKIASQYNQLFEEYDLISTPHTEKEITHGWHIYTVLLNETINRNQFFKSMRKMNIGVNLHYIPVYRHSYYTENFNFDKSDYPVTEDVFKRIITLPIFPAMTTENVNYVVSTISNLIDHQ</sequence>
<dbReference type="InterPro" id="IPR015421">
    <property type="entry name" value="PyrdxlP-dep_Trfase_major"/>
</dbReference>
<dbReference type="GO" id="GO:0000271">
    <property type="term" value="P:polysaccharide biosynthetic process"/>
    <property type="evidence" value="ECO:0007669"/>
    <property type="project" value="TreeGrafter"/>
</dbReference>
<name>W9DQ08_METTI</name>
<dbReference type="PIRSF" id="PIRSF000390">
    <property type="entry name" value="PLP_StrS"/>
    <property type="match status" value="1"/>
</dbReference>
<keyword evidence="1" id="KW-0663">Pyridoxal phosphate</keyword>
<dbReference type="GO" id="GO:0030170">
    <property type="term" value="F:pyridoxal phosphate binding"/>
    <property type="evidence" value="ECO:0007669"/>
    <property type="project" value="TreeGrafter"/>
</dbReference>
<proteinExistence type="inferred from homology"/>
<keyword evidence="2" id="KW-0032">Aminotransferase</keyword>
<dbReference type="PANTHER" id="PTHR30244">
    <property type="entry name" value="TRANSAMINASE"/>
    <property type="match status" value="1"/>
</dbReference>
<evidence type="ECO:0000256" key="1">
    <source>
        <dbReference type="RuleBase" id="RU004508"/>
    </source>
</evidence>
<dbReference type="Pfam" id="PF01041">
    <property type="entry name" value="DegT_DnrJ_EryC1"/>
    <property type="match status" value="1"/>
</dbReference>
<dbReference type="RefSeq" id="WP_023844594.1">
    <property type="nucleotide sequence ID" value="NZ_AZAJ01000001.1"/>
</dbReference>
<dbReference type="NCBIfam" id="TIGR03588">
    <property type="entry name" value="PseC"/>
    <property type="match status" value="1"/>
</dbReference>
<organism evidence="2 3">
    <name type="scientific">Methanolobus tindarius DSM 2278</name>
    <dbReference type="NCBI Taxonomy" id="1090322"/>
    <lineage>
        <taxon>Archaea</taxon>
        <taxon>Methanobacteriati</taxon>
        <taxon>Methanobacteriota</taxon>
        <taxon>Stenosarchaea group</taxon>
        <taxon>Methanomicrobia</taxon>
        <taxon>Methanosarcinales</taxon>
        <taxon>Methanosarcinaceae</taxon>
        <taxon>Methanolobus</taxon>
    </lineage>
</organism>
<dbReference type="OrthoDB" id="10355at2157"/>
<protein>
    <submittedName>
        <fullName evidence="2">UDP-4-keto-6-deoxy-N-acetylglucosamine 4-aminotransferase</fullName>
    </submittedName>
</protein>
<comment type="caution">
    <text evidence="2">The sequence shown here is derived from an EMBL/GenBank/DDBJ whole genome shotgun (WGS) entry which is preliminary data.</text>
</comment>
<evidence type="ECO:0000313" key="2">
    <source>
        <dbReference type="EMBL" id="ETA67458.1"/>
    </source>
</evidence>
<dbReference type="InterPro" id="IPR020026">
    <property type="entry name" value="PseC"/>
</dbReference>
<dbReference type="Gene3D" id="3.90.1150.10">
    <property type="entry name" value="Aspartate Aminotransferase, domain 1"/>
    <property type="match status" value="1"/>
</dbReference>
<dbReference type="InterPro" id="IPR000653">
    <property type="entry name" value="DegT/StrS_aminotransferase"/>
</dbReference>
<evidence type="ECO:0000313" key="3">
    <source>
        <dbReference type="Proteomes" id="UP000019483"/>
    </source>
</evidence>
<dbReference type="Proteomes" id="UP000019483">
    <property type="component" value="Unassembled WGS sequence"/>
</dbReference>